<dbReference type="STRING" id="9643.ENSUAMP00000030811"/>
<evidence type="ECO:0000256" key="1">
    <source>
        <dbReference type="SAM" id="MobiDB-lite"/>
    </source>
</evidence>
<reference evidence="2" key="3">
    <citation type="submission" date="2025-09" db="UniProtKB">
        <authorList>
            <consortium name="Ensembl"/>
        </authorList>
    </citation>
    <scope>IDENTIFICATION</scope>
</reference>
<dbReference type="AlphaFoldDB" id="A0A452SEK2"/>
<protein>
    <recommendedName>
        <fullName evidence="4">6-pyruvoyltetrahydropterin synthase</fullName>
    </recommendedName>
</protein>
<name>A0A452SEK2_URSAM</name>
<dbReference type="Ensembl" id="ENSUAMT00000034372.1">
    <property type="protein sequence ID" value="ENSUAMP00000030811.1"/>
    <property type="gene ID" value="ENSUAMG00000023662.1"/>
</dbReference>
<accession>A0A452SEK2</accession>
<reference evidence="2" key="2">
    <citation type="submission" date="2025-08" db="UniProtKB">
        <authorList>
            <consortium name="Ensembl"/>
        </authorList>
    </citation>
    <scope>IDENTIFICATION</scope>
</reference>
<dbReference type="GeneTree" id="ENSGT00950000185137"/>
<keyword evidence="3" id="KW-1185">Reference proteome</keyword>
<reference evidence="3" key="1">
    <citation type="submission" date="2016-06" db="EMBL/GenBank/DDBJ databases">
        <title>De novo assembly and RNA-Seq shows season-dependent expression and editing in black bear kidneys.</title>
        <authorList>
            <person name="Korstanje R."/>
            <person name="Srivastava A."/>
            <person name="Sarsani V.K."/>
            <person name="Sheehan S.M."/>
            <person name="Seger R.L."/>
            <person name="Barter M.E."/>
            <person name="Lindqvist C."/>
            <person name="Brody L.C."/>
            <person name="Mullikin J.C."/>
        </authorList>
    </citation>
    <scope>NUCLEOTIDE SEQUENCE [LARGE SCALE GENOMIC DNA]</scope>
</reference>
<dbReference type="SUPFAM" id="SSF55620">
    <property type="entry name" value="Tetrahydrobiopterin biosynthesis enzymes-like"/>
    <property type="match status" value="1"/>
</dbReference>
<evidence type="ECO:0008006" key="4">
    <source>
        <dbReference type="Google" id="ProtNLM"/>
    </source>
</evidence>
<sequence length="60" mass="6881">PASRGSGRGRSRSQWSREPDGATVPPYLHRLHSKFLSNEEKWKMFGKCKNPDGHGHDYKD</sequence>
<organism evidence="2 3">
    <name type="scientific">Ursus americanus</name>
    <name type="common">American black bear</name>
    <name type="synonym">Euarctos americanus</name>
    <dbReference type="NCBI Taxonomy" id="9643"/>
    <lineage>
        <taxon>Eukaryota</taxon>
        <taxon>Metazoa</taxon>
        <taxon>Chordata</taxon>
        <taxon>Craniata</taxon>
        <taxon>Vertebrata</taxon>
        <taxon>Euteleostomi</taxon>
        <taxon>Mammalia</taxon>
        <taxon>Eutheria</taxon>
        <taxon>Laurasiatheria</taxon>
        <taxon>Carnivora</taxon>
        <taxon>Caniformia</taxon>
        <taxon>Ursidae</taxon>
        <taxon>Ursus</taxon>
    </lineage>
</organism>
<evidence type="ECO:0000313" key="2">
    <source>
        <dbReference type="Ensembl" id="ENSUAMP00000030811.1"/>
    </source>
</evidence>
<dbReference type="Gene3D" id="3.30.479.10">
    <property type="entry name" value="6-pyruvoyl tetrahydropterin synthase/QueD"/>
    <property type="match status" value="1"/>
</dbReference>
<dbReference type="Proteomes" id="UP000291022">
    <property type="component" value="Unassembled WGS sequence"/>
</dbReference>
<feature type="region of interest" description="Disordered" evidence="1">
    <location>
        <begin position="1"/>
        <end position="26"/>
    </location>
</feature>
<dbReference type="InterPro" id="IPR038418">
    <property type="entry name" value="6-PTP_synth/QueD_sf"/>
</dbReference>
<proteinExistence type="predicted"/>
<evidence type="ECO:0000313" key="3">
    <source>
        <dbReference type="Proteomes" id="UP000291022"/>
    </source>
</evidence>